<keyword evidence="4 6" id="KW-0808">Transferase</keyword>
<organism evidence="7 8">
    <name type="scientific">Globicatella sulfidifaciens DSM 15739</name>
    <dbReference type="NCBI Taxonomy" id="1121925"/>
    <lineage>
        <taxon>Bacteria</taxon>
        <taxon>Bacillati</taxon>
        <taxon>Bacillota</taxon>
        <taxon>Bacilli</taxon>
        <taxon>Lactobacillales</taxon>
        <taxon>Aerococcaceae</taxon>
        <taxon>Globicatella</taxon>
    </lineage>
</organism>
<reference evidence="8" key="1">
    <citation type="submission" date="2017-02" db="EMBL/GenBank/DDBJ databases">
        <authorList>
            <person name="Varghese N."/>
            <person name="Submissions S."/>
        </authorList>
    </citation>
    <scope>NUCLEOTIDE SEQUENCE [LARGE SCALE GENOMIC DNA]</scope>
    <source>
        <strain evidence="8">DSM 15739</strain>
    </source>
</reference>
<dbReference type="EC" id="2.1.1.-" evidence="6"/>
<dbReference type="GO" id="GO:0032259">
    <property type="term" value="P:methylation"/>
    <property type="evidence" value="ECO:0007669"/>
    <property type="project" value="UniProtKB-KW"/>
</dbReference>
<feature type="binding site" evidence="6">
    <location>
        <position position="203"/>
    </location>
    <ligand>
        <name>S-adenosyl-L-methionine</name>
        <dbReference type="ChEBI" id="CHEBI:59789"/>
    </ligand>
</feature>
<evidence type="ECO:0000313" key="8">
    <source>
        <dbReference type="Proteomes" id="UP000189941"/>
    </source>
</evidence>
<comment type="similarity">
    <text evidence="1 6">Belongs to the methyltransferase superfamily. PrmA family.</text>
</comment>
<protein>
    <recommendedName>
        <fullName evidence="6">Ribosomal protein L11 methyltransferase</fullName>
        <shortName evidence="6">L11 Mtase</shortName>
        <ecNumber evidence="6">2.1.1.-</ecNumber>
    </recommendedName>
</protein>
<comment type="function">
    <text evidence="6">Methylates ribosomal protein L11.</text>
</comment>
<keyword evidence="7" id="KW-0687">Ribonucleoprotein</keyword>
<dbReference type="InterPro" id="IPR004498">
    <property type="entry name" value="Ribosomal_PrmA_MeTrfase"/>
</dbReference>
<dbReference type="OrthoDB" id="9785995at2"/>
<evidence type="ECO:0000256" key="6">
    <source>
        <dbReference type="HAMAP-Rule" id="MF_00735"/>
    </source>
</evidence>
<evidence type="ECO:0000256" key="4">
    <source>
        <dbReference type="ARBA" id="ARBA00022679"/>
    </source>
</evidence>
<evidence type="ECO:0000256" key="3">
    <source>
        <dbReference type="ARBA" id="ARBA00022603"/>
    </source>
</evidence>
<dbReference type="STRING" id="1121925.SAMN02746011_01698"/>
<dbReference type="PANTHER" id="PTHR43648:SF1">
    <property type="entry name" value="ELECTRON TRANSFER FLAVOPROTEIN BETA SUBUNIT LYSINE METHYLTRANSFERASE"/>
    <property type="match status" value="1"/>
</dbReference>
<dbReference type="Proteomes" id="UP000189941">
    <property type="component" value="Unassembled WGS sequence"/>
</dbReference>
<name>A0A1T4NBE1_9LACT</name>
<dbReference type="GO" id="GO:0016279">
    <property type="term" value="F:protein-lysine N-methyltransferase activity"/>
    <property type="evidence" value="ECO:0007669"/>
    <property type="project" value="RHEA"/>
</dbReference>
<evidence type="ECO:0000256" key="5">
    <source>
        <dbReference type="ARBA" id="ARBA00022691"/>
    </source>
</evidence>
<dbReference type="RefSeq" id="WP_078756395.1">
    <property type="nucleotide sequence ID" value="NZ_FUWO01000017.1"/>
</dbReference>
<dbReference type="CDD" id="cd02440">
    <property type="entry name" value="AdoMet_MTases"/>
    <property type="match status" value="1"/>
</dbReference>
<sequence>MEEKNWYKVILETTNKEGELIELVSNLFFELGSIGVEVNYAQGYLENDENLFGEIFDEEMLKVLDRDTEIIAYFNEPMELSELEFSIKKLFNQIPFKLTQNKQLNENWQKNWMQHYHPQPISRYLTIVPVWQDDYQAQPQEQIVYLDPGVAFGTGNHPTTQLGAQALEIVMRGGETILDVGTGSGILTFIAKALGAQTVHGYDLDPQAVSSANENLNYQPDKEGIHFAVNNLLVGVETKADIIVANILPHIIIEMLDDAERLLKENGWLILGGILISKSHGLEEELRTRGWILYQKTIMGEWVSLILEKQEQE</sequence>
<keyword evidence="7" id="KW-0689">Ribosomal protein</keyword>
<dbReference type="Gene3D" id="3.40.50.150">
    <property type="entry name" value="Vaccinia Virus protein VP39"/>
    <property type="match status" value="1"/>
</dbReference>
<gene>
    <name evidence="6" type="primary">prmA</name>
    <name evidence="7" type="ORF">SAMN02746011_01698</name>
</gene>
<dbReference type="EMBL" id="FUWO01000017">
    <property type="protein sequence ID" value="SJZ76396.1"/>
    <property type="molecule type" value="Genomic_DNA"/>
</dbReference>
<keyword evidence="5 6" id="KW-0949">S-adenosyl-L-methionine</keyword>
<feature type="binding site" evidence="6">
    <location>
        <position position="246"/>
    </location>
    <ligand>
        <name>S-adenosyl-L-methionine</name>
        <dbReference type="ChEBI" id="CHEBI:59789"/>
    </ligand>
</feature>
<dbReference type="PIRSF" id="PIRSF000401">
    <property type="entry name" value="RPL11_MTase"/>
    <property type="match status" value="1"/>
</dbReference>
<comment type="catalytic activity">
    <reaction evidence="6">
        <text>L-lysyl-[protein] + 3 S-adenosyl-L-methionine = N(6),N(6),N(6)-trimethyl-L-lysyl-[protein] + 3 S-adenosyl-L-homocysteine + 3 H(+)</text>
        <dbReference type="Rhea" id="RHEA:54192"/>
        <dbReference type="Rhea" id="RHEA-COMP:9752"/>
        <dbReference type="Rhea" id="RHEA-COMP:13826"/>
        <dbReference type="ChEBI" id="CHEBI:15378"/>
        <dbReference type="ChEBI" id="CHEBI:29969"/>
        <dbReference type="ChEBI" id="CHEBI:57856"/>
        <dbReference type="ChEBI" id="CHEBI:59789"/>
        <dbReference type="ChEBI" id="CHEBI:61961"/>
    </reaction>
</comment>
<evidence type="ECO:0000256" key="2">
    <source>
        <dbReference type="ARBA" id="ARBA00022490"/>
    </source>
</evidence>
<accession>A0A1T4NBE1</accession>
<proteinExistence type="inferred from homology"/>
<comment type="subcellular location">
    <subcellularLocation>
        <location evidence="6">Cytoplasm</location>
    </subcellularLocation>
</comment>
<dbReference type="PANTHER" id="PTHR43648">
    <property type="entry name" value="ELECTRON TRANSFER FLAVOPROTEIN BETA SUBUNIT LYSINE METHYLTRANSFERASE"/>
    <property type="match status" value="1"/>
</dbReference>
<dbReference type="HAMAP" id="MF_00735">
    <property type="entry name" value="Methyltr_PrmA"/>
    <property type="match status" value="1"/>
</dbReference>
<feature type="binding site" evidence="6">
    <location>
        <position position="160"/>
    </location>
    <ligand>
        <name>S-adenosyl-L-methionine</name>
        <dbReference type="ChEBI" id="CHEBI:59789"/>
    </ligand>
</feature>
<feature type="binding site" evidence="6">
    <location>
        <position position="181"/>
    </location>
    <ligand>
        <name>S-adenosyl-L-methionine</name>
        <dbReference type="ChEBI" id="CHEBI:59789"/>
    </ligand>
</feature>
<evidence type="ECO:0000256" key="1">
    <source>
        <dbReference type="ARBA" id="ARBA00009741"/>
    </source>
</evidence>
<dbReference type="NCBIfam" id="TIGR00406">
    <property type="entry name" value="prmA"/>
    <property type="match status" value="1"/>
</dbReference>
<keyword evidence="3 6" id="KW-0489">Methyltransferase</keyword>
<dbReference type="AlphaFoldDB" id="A0A1T4NBE1"/>
<evidence type="ECO:0000313" key="7">
    <source>
        <dbReference type="EMBL" id="SJZ76396.1"/>
    </source>
</evidence>
<dbReference type="GO" id="GO:0005840">
    <property type="term" value="C:ribosome"/>
    <property type="evidence" value="ECO:0007669"/>
    <property type="project" value="UniProtKB-KW"/>
</dbReference>
<dbReference type="GO" id="GO:0005737">
    <property type="term" value="C:cytoplasm"/>
    <property type="evidence" value="ECO:0007669"/>
    <property type="project" value="UniProtKB-SubCell"/>
</dbReference>
<dbReference type="Pfam" id="PF06325">
    <property type="entry name" value="PrmA"/>
    <property type="match status" value="1"/>
</dbReference>
<keyword evidence="8" id="KW-1185">Reference proteome</keyword>
<dbReference type="SUPFAM" id="SSF53335">
    <property type="entry name" value="S-adenosyl-L-methionine-dependent methyltransferases"/>
    <property type="match status" value="1"/>
</dbReference>
<keyword evidence="2 6" id="KW-0963">Cytoplasm</keyword>
<dbReference type="InterPro" id="IPR029063">
    <property type="entry name" value="SAM-dependent_MTases_sf"/>
</dbReference>
<dbReference type="InterPro" id="IPR050078">
    <property type="entry name" value="Ribosomal_L11_MeTrfase_PrmA"/>
</dbReference>